<dbReference type="InterPro" id="IPR006342">
    <property type="entry name" value="FkbM_mtfrase"/>
</dbReference>
<proteinExistence type="predicted"/>
<dbReference type="Proteomes" id="UP000638981">
    <property type="component" value="Unassembled WGS sequence"/>
</dbReference>
<evidence type="ECO:0000259" key="2">
    <source>
        <dbReference type="Pfam" id="PF05050"/>
    </source>
</evidence>
<feature type="coiled-coil region" evidence="1">
    <location>
        <begin position="17"/>
        <end position="51"/>
    </location>
</feature>
<protein>
    <recommendedName>
        <fullName evidence="2">Methyltransferase FkbM domain-containing protein</fullName>
    </recommendedName>
</protein>
<comment type="caution">
    <text evidence="3">The sequence shown here is derived from an EMBL/GenBank/DDBJ whole genome shotgun (WGS) entry which is preliminary data.</text>
</comment>
<dbReference type="NCBIfam" id="TIGR01444">
    <property type="entry name" value="fkbM_fam"/>
    <property type="match status" value="1"/>
</dbReference>
<dbReference type="AlphaFoldDB" id="A0A918TGU0"/>
<evidence type="ECO:0000256" key="1">
    <source>
        <dbReference type="SAM" id="Coils"/>
    </source>
</evidence>
<dbReference type="SUPFAM" id="SSF53335">
    <property type="entry name" value="S-adenosyl-L-methionine-dependent methyltransferases"/>
    <property type="match status" value="1"/>
</dbReference>
<evidence type="ECO:0000313" key="4">
    <source>
        <dbReference type="Proteomes" id="UP000638981"/>
    </source>
</evidence>
<gene>
    <name evidence="3" type="ORF">GCM10007315_03610</name>
</gene>
<reference evidence="3" key="2">
    <citation type="submission" date="2020-09" db="EMBL/GenBank/DDBJ databases">
        <authorList>
            <person name="Sun Q."/>
            <person name="Kim S."/>
        </authorList>
    </citation>
    <scope>NUCLEOTIDE SEQUENCE</scope>
    <source>
        <strain evidence="3">KCTC 23310</strain>
    </source>
</reference>
<organism evidence="3 4">
    <name type="scientific">Neogemmobacter tilapiae</name>
    <dbReference type="NCBI Taxonomy" id="875041"/>
    <lineage>
        <taxon>Bacteria</taxon>
        <taxon>Pseudomonadati</taxon>
        <taxon>Pseudomonadota</taxon>
        <taxon>Alphaproteobacteria</taxon>
        <taxon>Rhodobacterales</taxon>
        <taxon>Paracoccaceae</taxon>
        <taxon>Neogemmobacter</taxon>
    </lineage>
</organism>
<name>A0A918TGU0_9RHOB</name>
<dbReference type="InterPro" id="IPR052514">
    <property type="entry name" value="SAM-dependent_MTase"/>
</dbReference>
<dbReference type="PANTHER" id="PTHR34203">
    <property type="entry name" value="METHYLTRANSFERASE, FKBM FAMILY PROTEIN"/>
    <property type="match status" value="1"/>
</dbReference>
<dbReference type="Gene3D" id="3.40.50.150">
    <property type="entry name" value="Vaccinia Virus protein VP39"/>
    <property type="match status" value="1"/>
</dbReference>
<dbReference type="PANTHER" id="PTHR34203:SF15">
    <property type="entry name" value="SLL1173 PROTEIN"/>
    <property type="match status" value="1"/>
</dbReference>
<keyword evidence="1" id="KW-0175">Coiled coil</keyword>
<dbReference type="Pfam" id="PF05050">
    <property type="entry name" value="Methyltransf_21"/>
    <property type="match status" value="1"/>
</dbReference>
<dbReference type="EMBL" id="BMYJ01000001">
    <property type="protein sequence ID" value="GHC45465.1"/>
    <property type="molecule type" value="Genomic_DNA"/>
</dbReference>
<reference evidence="3" key="1">
    <citation type="journal article" date="2014" name="Int. J. Syst. Evol. Microbiol.">
        <title>Complete genome sequence of Corynebacterium casei LMG S-19264T (=DSM 44701T), isolated from a smear-ripened cheese.</title>
        <authorList>
            <consortium name="US DOE Joint Genome Institute (JGI-PGF)"/>
            <person name="Walter F."/>
            <person name="Albersmeier A."/>
            <person name="Kalinowski J."/>
            <person name="Ruckert C."/>
        </authorList>
    </citation>
    <scope>NUCLEOTIDE SEQUENCE</scope>
    <source>
        <strain evidence="3">KCTC 23310</strain>
    </source>
</reference>
<sequence length="253" mass="27325">MKLLPRLLRVGRRAEVLQKKDAQIARLQARISSQQELIAKLQRRAQNARRRGHSDGILAMVCAALKPGDVVFDCGANVGKVTEVLAATGATVHAFEPDPHALSILQKKFADAPNVILHAVAVGAKAGQVSFYRTSALDGDPSHAGEGNSIYADHRATGQSGQEVLEVPMIDFPAFLAEALDKGASVPFVKIDVEGAELEILPRLLADGLLDRIGLTAAETHEYQIPDRAADFAALRETIAARYPKTRVNLEWI</sequence>
<dbReference type="RefSeq" id="WP_189409793.1">
    <property type="nucleotide sequence ID" value="NZ_BMYJ01000001.1"/>
</dbReference>
<feature type="domain" description="Methyltransferase FkbM" evidence="2">
    <location>
        <begin position="73"/>
        <end position="239"/>
    </location>
</feature>
<dbReference type="InterPro" id="IPR029063">
    <property type="entry name" value="SAM-dependent_MTases_sf"/>
</dbReference>
<accession>A0A918TGU0</accession>
<evidence type="ECO:0000313" key="3">
    <source>
        <dbReference type="EMBL" id="GHC45465.1"/>
    </source>
</evidence>
<keyword evidence="4" id="KW-1185">Reference proteome</keyword>